<sequence>MKMNEKGVGSYLPAVIFVVAVSLCFALNVEGGCSRSPVIFNMGDSNSDTGSVLNGFGFVRPPPFGRLFHRYVGRVSDGRLIIDFLCENLTTSYLTPYLKSMGSSFTNGANFAVGGAKTFPRFDFFNLGLQGVQFFWFQNQSIELTSKGYKGFVKEEDFKRALYMVDIGQNDLALAFGNSSYAQVVDIIPTFIAEIEYAIVSLYQHGGRKFWVHNTGPLGCLPQQLVNISRSSDDFDNHGCLKSRNNAAKKFNKQLKALCKKLRAAMKDATIVYVDIFAIKYDLIANGKLYGFENSLMACCGHGGPPYNFDNLIQCGGPGFSVCEEGSKYVSWDGIHYTQAANQFVASKILSTNFSTPPLHLDFFCN</sequence>
<dbReference type="InterPro" id="IPR036514">
    <property type="entry name" value="SGNH_hydro_sf"/>
</dbReference>
<dbReference type="Gene3D" id="3.40.50.1110">
    <property type="entry name" value="SGNH hydrolase"/>
    <property type="match status" value="1"/>
</dbReference>
<comment type="caution">
    <text evidence="5">The sequence shown here is derived from an EMBL/GenBank/DDBJ whole genome shotgun (WGS) entry which is preliminary data.</text>
</comment>
<evidence type="ECO:0000313" key="6">
    <source>
        <dbReference type="Proteomes" id="UP001168098"/>
    </source>
</evidence>
<proteinExistence type="inferred from homology"/>
<name>A0AA38ZXJ3_VITRO</name>
<keyword evidence="3" id="KW-0378">Hydrolase</keyword>
<dbReference type="InterPro" id="IPR001087">
    <property type="entry name" value="GDSL"/>
</dbReference>
<organism evidence="5 6">
    <name type="scientific">Vitis rotundifolia</name>
    <name type="common">Muscadine grape</name>
    <dbReference type="NCBI Taxonomy" id="103349"/>
    <lineage>
        <taxon>Eukaryota</taxon>
        <taxon>Viridiplantae</taxon>
        <taxon>Streptophyta</taxon>
        <taxon>Embryophyta</taxon>
        <taxon>Tracheophyta</taxon>
        <taxon>Spermatophyta</taxon>
        <taxon>Magnoliopsida</taxon>
        <taxon>eudicotyledons</taxon>
        <taxon>Gunneridae</taxon>
        <taxon>Pentapetalae</taxon>
        <taxon>rosids</taxon>
        <taxon>Vitales</taxon>
        <taxon>Vitaceae</taxon>
        <taxon>Viteae</taxon>
        <taxon>Vitis</taxon>
    </lineage>
</organism>
<gene>
    <name evidence="5" type="ORF">PVL29_008786</name>
</gene>
<dbReference type="GO" id="GO:0016788">
    <property type="term" value="F:hydrolase activity, acting on ester bonds"/>
    <property type="evidence" value="ECO:0007669"/>
    <property type="project" value="InterPro"/>
</dbReference>
<evidence type="ECO:0000256" key="1">
    <source>
        <dbReference type="ARBA" id="ARBA00008668"/>
    </source>
</evidence>
<reference evidence="5 6" key="1">
    <citation type="journal article" date="2023" name="BMC Biotechnol.">
        <title>Vitis rotundifolia cv Carlos genome sequencing.</title>
        <authorList>
            <person name="Huff M."/>
            <person name="Hulse-Kemp A."/>
            <person name="Scheffler B."/>
            <person name="Youngblood R."/>
            <person name="Simpson S."/>
            <person name="Babiker E."/>
            <person name="Staton M."/>
        </authorList>
    </citation>
    <scope>NUCLEOTIDE SEQUENCE [LARGE SCALE GENOMIC DNA]</scope>
    <source>
        <tissue evidence="5">Leaf</tissue>
    </source>
</reference>
<dbReference type="PANTHER" id="PTHR22835:SF158">
    <property type="entry name" value="GDSL ESTERASE_LIPASE LIP-4-LIKE ISOFORM X1"/>
    <property type="match status" value="1"/>
</dbReference>
<dbReference type="EMBL" id="JARBHA010000007">
    <property type="protein sequence ID" value="KAJ9696740.1"/>
    <property type="molecule type" value="Genomic_DNA"/>
</dbReference>
<keyword evidence="6" id="KW-1185">Reference proteome</keyword>
<evidence type="ECO:0000256" key="3">
    <source>
        <dbReference type="ARBA" id="ARBA00022801"/>
    </source>
</evidence>
<comment type="similarity">
    <text evidence="1">Belongs to the 'GDSL' lipolytic enzyme family.</text>
</comment>
<evidence type="ECO:0000313" key="5">
    <source>
        <dbReference type="EMBL" id="KAJ9696740.1"/>
    </source>
</evidence>
<dbReference type="Pfam" id="PF00657">
    <property type="entry name" value="Lipase_GDSL"/>
    <property type="match status" value="1"/>
</dbReference>
<evidence type="ECO:0000256" key="4">
    <source>
        <dbReference type="ARBA" id="ARBA00023180"/>
    </source>
</evidence>
<keyword evidence="4" id="KW-0325">Glycoprotein</keyword>
<accession>A0AA38ZXJ3</accession>
<dbReference type="AlphaFoldDB" id="A0AA38ZXJ3"/>
<dbReference type="SUPFAM" id="SSF52266">
    <property type="entry name" value="SGNH hydrolase"/>
    <property type="match status" value="1"/>
</dbReference>
<protein>
    <submittedName>
        <fullName evidence="5">Uncharacterized protein</fullName>
    </submittedName>
</protein>
<dbReference type="PANTHER" id="PTHR22835">
    <property type="entry name" value="ZINC FINGER FYVE DOMAIN CONTAINING PROTEIN"/>
    <property type="match status" value="1"/>
</dbReference>
<dbReference type="InterPro" id="IPR035669">
    <property type="entry name" value="SGNH_plant_lipase-like"/>
</dbReference>
<dbReference type="Proteomes" id="UP001168098">
    <property type="component" value="Unassembled WGS sequence"/>
</dbReference>
<evidence type="ECO:0000256" key="2">
    <source>
        <dbReference type="ARBA" id="ARBA00022729"/>
    </source>
</evidence>
<keyword evidence="2" id="KW-0732">Signal</keyword>
<dbReference type="CDD" id="cd01837">
    <property type="entry name" value="SGNH_plant_lipase_like"/>
    <property type="match status" value="1"/>
</dbReference>